<dbReference type="GO" id="GO:0004497">
    <property type="term" value="F:monooxygenase activity"/>
    <property type="evidence" value="ECO:0007669"/>
    <property type="project" value="InterPro"/>
</dbReference>
<reference evidence="3" key="1">
    <citation type="submission" date="2022-07" db="EMBL/GenBank/DDBJ databases">
        <title>Phylogenomic reconstructions and comparative analyses of Kickxellomycotina fungi.</title>
        <authorList>
            <person name="Reynolds N.K."/>
            <person name="Stajich J.E."/>
            <person name="Barry K."/>
            <person name="Grigoriev I.V."/>
            <person name="Crous P."/>
            <person name="Smith M.E."/>
        </authorList>
    </citation>
    <scope>NUCLEOTIDE SEQUENCE</scope>
    <source>
        <strain evidence="3">RSA 861</strain>
    </source>
</reference>
<dbReference type="OrthoDB" id="1470350at2759"/>
<name>A0A9W8E2U6_9FUNG</name>
<dbReference type="InterPro" id="IPR036396">
    <property type="entry name" value="Cyt_P450_sf"/>
</dbReference>
<dbReference type="SUPFAM" id="SSF48264">
    <property type="entry name" value="Cytochrome P450"/>
    <property type="match status" value="1"/>
</dbReference>
<sequence length="530" mass="60226">MGLFTKLLSLAGVDVASLDALTLFRWVALLLFTRWMFTTLYKWKFSPTAKVPGPWFAGLGSFDFYFRLFSDKNYQVIHERHLQYGPVIRMGTRMVSISDGKLAKELLSTHRYRKPAAKYRDIFQVLLPNIFTTADPDFHRQRKRLLMPAFTWPTLRRMEETITGAGTRPLLAKFHALAQNGQPFSVNLSTEFLGLTFDVIMRLAFGESLNLIQDNDSEVFGWFGSLLRYMVITRTFSFLKDKPVPYLPMVHQGYLSKRNVVALALRKIRERQAYLATLDRSDPKVEVPQDVLQIMLDAQDPETGANLNTEQVASEAIVQMVAGTDTTSLALCWTVYAILRHPSCGERVINEVLTEFPLHAANESDIIEYDHVKARLPYLTAVIQESLRVYPPVASSLARVVPKGGLTTGEHFLPAGCTVSFSPYAINRSPLMWSQPEEFVPERWLAPEAEMDPGCKVGTLSFLSGPRACIGRNLALMEIHVTIANLIRHFHWEFAEPRFADLEPSEHVMLHVKDNEFRVKFTPRTPELLS</sequence>
<comment type="similarity">
    <text evidence="1">Belongs to the cytochrome P450 family.</text>
</comment>
<keyword evidence="4" id="KW-1185">Reference proteome</keyword>
<dbReference type="Gene3D" id="1.10.630.10">
    <property type="entry name" value="Cytochrome P450"/>
    <property type="match status" value="1"/>
</dbReference>
<dbReference type="PRINTS" id="PR00385">
    <property type="entry name" value="P450"/>
</dbReference>
<keyword evidence="2" id="KW-0479">Metal-binding</keyword>
<keyword evidence="2" id="KW-0349">Heme</keyword>
<keyword evidence="2" id="KW-0408">Iron</keyword>
<dbReference type="GO" id="GO:0016705">
    <property type="term" value="F:oxidoreductase activity, acting on paired donors, with incorporation or reduction of molecular oxygen"/>
    <property type="evidence" value="ECO:0007669"/>
    <property type="project" value="InterPro"/>
</dbReference>
<evidence type="ECO:0000313" key="3">
    <source>
        <dbReference type="EMBL" id="KAJ1930277.1"/>
    </source>
</evidence>
<organism evidence="3 4">
    <name type="scientific">Tieghemiomyces parasiticus</name>
    <dbReference type="NCBI Taxonomy" id="78921"/>
    <lineage>
        <taxon>Eukaryota</taxon>
        <taxon>Fungi</taxon>
        <taxon>Fungi incertae sedis</taxon>
        <taxon>Zoopagomycota</taxon>
        <taxon>Kickxellomycotina</taxon>
        <taxon>Dimargaritomycetes</taxon>
        <taxon>Dimargaritales</taxon>
        <taxon>Dimargaritaceae</taxon>
        <taxon>Tieghemiomyces</taxon>
    </lineage>
</organism>
<evidence type="ECO:0000313" key="4">
    <source>
        <dbReference type="Proteomes" id="UP001150569"/>
    </source>
</evidence>
<evidence type="ECO:0000256" key="1">
    <source>
        <dbReference type="ARBA" id="ARBA00010617"/>
    </source>
</evidence>
<dbReference type="PANTHER" id="PTHR24305">
    <property type="entry name" value="CYTOCHROME P450"/>
    <property type="match status" value="1"/>
</dbReference>
<dbReference type="InterPro" id="IPR002401">
    <property type="entry name" value="Cyt_P450_E_grp-I"/>
</dbReference>
<dbReference type="InterPro" id="IPR001128">
    <property type="entry name" value="Cyt_P450"/>
</dbReference>
<protein>
    <recommendedName>
        <fullName evidence="5">Cytochrome P450</fullName>
    </recommendedName>
</protein>
<comment type="caution">
    <text evidence="3">The sequence shown here is derived from an EMBL/GenBank/DDBJ whole genome shotgun (WGS) entry which is preliminary data.</text>
</comment>
<evidence type="ECO:0008006" key="5">
    <source>
        <dbReference type="Google" id="ProtNLM"/>
    </source>
</evidence>
<dbReference type="GO" id="GO:0020037">
    <property type="term" value="F:heme binding"/>
    <property type="evidence" value="ECO:0007669"/>
    <property type="project" value="InterPro"/>
</dbReference>
<dbReference type="InterPro" id="IPR050121">
    <property type="entry name" value="Cytochrome_P450_monoxygenase"/>
</dbReference>
<dbReference type="Proteomes" id="UP001150569">
    <property type="component" value="Unassembled WGS sequence"/>
</dbReference>
<dbReference type="AlphaFoldDB" id="A0A9W8E2U6"/>
<evidence type="ECO:0000256" key="2">
    <source>
        <dbReference type="PIRSR" id="PIRSR602401-1"/>
    </source>
</evidence>
<feature type="binding site" description="axial binding residue" evidence="2">
    <location>
        <position position="469"/>
    </location>
    <ligand>
        <name>heme</name>
        <dbReference type="ChEBI" id="CHEBI:30413"/>
    </ligand>
    <ligandPart>
        <name>Fe</name>
        <dbReference type="ChEBI" id="CHEBI:18248"/>
    </ligandPart>
</feature>
<dbReference type="Pfam" id="PF00067">
    <property type="entry name" value="p450"/>
    <property type="match status" value="1"/>
</dbReference>
<gene>
    <name evidence="3" type="ORF">IWQ60_000458</name>
</gene>
<dbReference type="PANTHER" id="PTHR24305:SF166">
    <property type="entry name" value="CYTOCHROME P450 12A4, MITOCHONDRIAL-RELATED"/>
    <property type="match status" value="1"/>
</dbReference>
<dbReference type="GO" id="GO:0005506">
    <property type="term" value="F:iron ion binding"/>
    <property type="evidence" value="ECO:0007669"/>
    <property type="project" value="InterPro"/>
</dbReference>
<dbReference type="PRINTS" id="PR00463">
    <property type="entry name" value="EP450I"/>
</dbReference>
<accession>A0A9W8E2U6</accession>
<proteinExistence type="inferred from homology"/>
<comment type="cofactor">
    <cofactor evidence="2">
        <name>heme</name>
        <dbReference type="ChEBI" id="CHEBI:30413"/>
    </cofactor>
</comment>
<dbReference type="EMBL" id="JANBPT010000011">
    <property type="protein sequence ID" value="KAJ1930277.1"/>
    <property type="molecule type" value="Genomic_DNA"/>
</dbReference>